<feature type="domain" description="Glutaminase A N-terminal" evidence="9">
    <location>
        <begin position="338"/>
        <end position="557"/>
    </location>
</feature>
<dbReference type="PROSITE" id="PS00221">
    <property type="entry name" value="MIP"/>
    <property type="match status" value="1"/>
</dbReference>
<dbReference type="PANTHER" id="PTHR31987:SF14">
    <property type="entry name" value="PUTATIVE (AFU_ORTHOLOGUE AFUA_6G09910)-RELATED"/>
    <property type="match status" value="1"/>
</dbReference>
<evidence type="ECO:0000256" key="1">
    <source>
        <dbReference type="ARBA" id="ARBA00004141"/>
    </source>
</evidence>
<dbReference type="InterPro" id="IPR023271">
    <property type="entry name" value="Aquaporin-like"/>
</dbReference>
<evidence type="ECO:0000256" key="4">
    <source>
        <dbReference type="ARBA" id="ARBA00022989"/>
    </source>
</evidence>
<dbReference type="InterPro" id="IPR032514">
    <property type="entry name" value="GtaA_central"/>
</dbReference>
<proteinExistence type="predicted"/>
<feature type="transmembrane region" description="Helical" evidence="7">
    <location>
        <begin position="123"/>
        <end position="144"/>
    </location>
</feature>
<dbReference type="SUPFAM" id="SSF81338">
    <property type="entry name" value="Aquaporin-like"/>
    <property type="match status" value="1"/>
</dbReference>
<dbReference type="InterPro" id="IPR000425">
    <property type="entry name" value="MIP"/>
</dbReference>
<organism evidence="10 11">
    <name type="scientific">Rachicladosporium monterosium</name>
    <dbReference type="NCBI Taxonomy" id="1507873"/>
    <lineage>
        <taxon>Eukaryota</taxon>
        <taxon>Fungi</taxon>
        <taxon>Dikarya</taxon>
        <taxon>Ascomycota</taxon>
        <taxon>Pezizomycotina</taxon>
        <taxon>Dothideomycetes</taxon>
        <taxon>Dothideomycetidae</taxon>
        <taxon>Cladosporiales</taxon>
        <taxon>Cladosporiaceae</taxon>
        <taxon>Rachicladosporium</taxon>
    </lineage>
</organism>
<dbReference type="EMBL" id="JAVRRR010000316">
    <property type="protein sequence ID" value="KAK5143424.1"/>
    <property type="molecule type" value="Genomic_DNA"/>
</dbReference>
<dbReference type="PANTHER" id="PTHR31987">
    <property type="entry name" value="GLUTAMINASE A-RELATED"/>
    <property type="match status" value="1"/>
</dbReference>
<sequence length="913" mass="97620">MAEERKAATTALSPHQSHDPGSFHAIRNRLSFTNGGGSISETAFAGRLGGNQEFVADDEELLKRQPDAAPISSMKDALRLDGFRNIELWRMAIIEGWGTFLLISCLGAGASGLTMLGPSTSQFAATLYAAAFNVIGLTLFIFSAAPASGGHLNPTITIATFFAGLCTLPRAILYIVAQCIGAIIGSYWLKLGLGDAFFPAGIIPGCTVDPTLLSPGQLFVLEYLFSQALIFTAFGVGLDPRQGKVFGPALSPVLVGFTLGFGTLASSLAKPGYTGISWLPGNEVQDLPFASARFWNGLNLTWSVTARVDGRPYSLFGVPSPGPGVEAGVLQRAEYTSTRTTFTVTAGADTFVLDFLSPISPLNYVRHNAPFSYLTVSASSINASQIQIYSDIDNTWAGQFDEDVQVGWGYTVTNDSTSAFTLTPGGTATYSEYKNTAQWGSSVYCARPNNSTLTATVGGRDAVRARFAANGSLSGPWEWQFPGVTAYAQDLGKVSKAGINVTFVVGYWRQSAINYLGDSRTAYFTATCRDPICGCVHVLDDFQAADAEARRFDVAIAGKAESVAGANYSDIVTLSMRQAFGAMDLTISEDKLDIDDPLAFVKEISSDGNVNTIDVIYPMAPMLYVLAPGYLRLLLEPIMRYLSSGAWPHNHAVHDLGAAYPNATGHKNGRAEEMPVEECGSVLTLVYMYQLATGDKTWAAQYQSLLQEYADYLVSNGLYPTKQLSSDDGLGNIRNQTGLAIKAAIALNAYGVMTGQRNYSDIGKRFASTLYDRKAGTDRNHVLLNLSTFPAAGYAMQSSYYPTVRMPGGVPLDSLVGFGKTDWMMFAAATAVAPGVDNVGVRDMFIDDVHAYLSNGLNAVPFSDKFHLRDDETIVKGAWSQYKARPVVGGHFATMALDGPSLFGNGNGGGGEG</sequence>
<evidence type="ECO:0000256" key="2">
    <source>
        <dbReference type="ARBA" id="ARBA00022448"/>
    </source>
</evidence>
<dbReference type="Proteomes" id="UP001308179">
    <property type="component" value="Unassembled WGS sequence"/>
</dbReference>
<keyword evidence="11" id="KW-1185">Reference proteome</keyword>
<evidence type="ECO:0000256" key="3">
    <source>
        <dbReference type="ARBA" id="ARBA00022692"/>
    </source>
</evidence>
<evidence type="ECO:0000256" key="6">
    <source>
        <dbReference type="SAM" id="MobiDB-lite"/>
    </source>
</evidence>
<dbReference type="Pfam" id="PF00230">
    <property type="entry name" value="MIP"/>
    <property type="match status" value="1"/>
</dbReference>
<evidence type="ECO:0000256" key="5">
    <source>
        <dbReference type="ARBA" id="ARBA00023136"/>
    </source>
</evidence>
<evidence type="ECO:0008006" key="12">
    <source>
        <dbReference type="Google" id="ProtNLM"/>
    </source>
</evidence>
<feature type="transmembrane region" description="Helical" evidence="7">
    <location>
        <begin position="218"/>
        <end position="238"/>
    </location>
</feature>
<dbReference type="InterPro" id="IPR033433">
    <property type="entry name" value="GtaA_N"/>
</dbReference>
<accession>A0ABR0L4K7</accession>
<comment type="subcellular location">
    <subcellularLocation>
        <location evidence="1">Membrane</location>
        <topology evidence="1">Multi-pass membrane protein</topology>
    </subcellularLocation>
</comment>
<dbReference type="SUPFAM" id="SSF48208">
    <property type="entry name" value="Six-hairpin glycosidases"/>
    <property type="match status" value="1"/>
</dbReference>
<feature type="transmembrane region" description="Helical" evidence="7">
    <location>
        <begin position="88"/>
        <end position="111"/>
    </location>
</feature>
<dbReference type="InterPro" id="IPR052743">
    <property type="entry name" value="Glutaminase_GtaA"/>
</dbReference>
<comment type="caution">
    <text evidence="10">The sequence shown here is derived from an EMBL/GenBank/DDBJ whole genome shotgun (WGS) entry which is preliminary data.</text>
</comment>
<feature type="region of interest" description="Disordered" evidence="6">
    <location>
        <begin position="1"/>
        <end position="21"/>
    </location>
</feature>
<evidence type="ECO:0000259" key="9">
    <source>
        <dbReference type="Pfam" id="PF17168"/>
    </source>
</evidence>
<feature type="transmembrane region" description="Helical" evidence="7">
    <location>
        <begin position="245"/>
        <end position="265"/>
    </location>
</feature>
<dbReference type="Pfam" id="PF16335">
    <property type="entry name" value="GtaA_6_Hairpin"/>
    <property type="match status" value="1"/>
</dbReference>
<evidence type="ECO:0000313" key="11">
    <source>
        <dbReference type="Proteomes" id="UP001308179"/>
    </source>
</evidence>
<dbReference type="PRINTS" id="PR00783">
    <property type="entry name" value="MINTRINSICP"/>
</dbReference>
<keyword evidence="3 7" id="KW-0812">Transmembrane</keyword>
<gene>
    <name evidence="10" type="ORF">LTR32_004437</name>
</gene>
<evidence type="ECO:0000259" key="8">
    <source>
        <dbReference type="Pfam" id="PF16335"/>
    </source>
</evidence>
<keyword evidence="5 7" id="KW-0472">Membrane</keyword>
<keyword evidence="4 7" id="KW-1133">Transmembrane helix</keyword>
<evidence type="ECO:0000256" key="7">
    <source>
        <dbReference type="SAM" id="Phobius"/>
    </source>
</evidence>
<keyword evidence="2" id="KW-0813">Transport</keyword>
<name>A0ABR0L4K7_9PEZI</name>
<dbReference type="Gene3D" id="1.20.1080.10">
    <property type="entry name" value="Glycerol uptake facilitator protein"/>
    <property type="match status" value="1"/>
</dbReference>
<evidence type="ECO:0000313" key="10">
    <source>
        <dbReference type="EMBL" id="KAK5143424.1"/>
    </source>
</evidence>
<dbReference type="InterPro" id="IPR022357">
    <property type="entry name" value="MIP_CS"/>
</dbReference>
<reference evidence="10 11" key="1">
    <citation type="submission" date="2023-08" db="EMBL/GenBank/DDBJ databases">
        <title>Black Yeasts Isolated from many extreme environments.</title>
        <authorList>
            <person name="Coleine C."/>
            <person name="Stajich J.E."/>
            <person name="Selbmann L."/>
        </authorList>
    </citation>
    <scope>NUCLEOTIDE SEQUENCE [LARGE SCALE GENOMIC DNA]</scope>
    <source>
        <strain evidence="10 11">CCFEE 5386</strain>
    </source>
</reference>
<feature type="domain" description="Glutaminase A central" evidence="8">
    <location>
        <begin position="565"/>
        <end position="894"/>
    </location>
</feature>
<dbReference type="Pfam" id="PF17168">
    <property type="entry name" value="DUF5127"/>
    <property type="match status" value="1"/>
</dbReference>
<dbReference type="InterPro" id="IPR008928">
    <property type="entry name" value="6-hairpin_glycosidase_sf"/>
</dbReference>
<feature type="transmembrane region" description="Helical" evidence="7">
    <location>
        <begin position="156"/>
        <end position="189"/>
    </location>
</feature>
<protein>
    <recommendedName>
        <fullName evidence="12">Glutaminase</fullName>
    </recommendedName>
</protein>